<dbReference type="GO" id="GO:0000287">
    <property type="term" value="F:magnesium ion binding"/>
    <property type="evidence" value="ECO:0007669"/>
    <property type="project" value="InterPro"/>
</dbReference>
<dbReference type="Pfam" id="PF00408">
    <property type="entry name" value="PGM_PMM_IV"/>
    <property type="match status" value="1"/>
</dbReference>
<dbReference type="PROSITE" id="PS00710">
    <property type="entry name" value="PGM_PMM"/>
    <property type="match status" value="1"/>
</dbReference>
<reference evidence="12 13" key="1">
    <citation type="journal article" date="2016" name="Sci. Rep.">
        <title>Metabolic traits of an uncultured archaeal lineage -MSBL1- from brine pools of the Red Sea.</title>
        <authorList>
            <person name="Mwirichia R."/>
            <person name="Alam I."/>
            <person name="Rashid M."/>
            <person name="Vinu M."/>
            <person name="Ba-Alawi W."/>
            <person name="Anthony Kamau A."/>
            <person name="Kamanda Ngugi D."/>
            <person name="Goker M."/>
            <person name="Klenk H.P."/>
            <person name="Bajic V."/>
            <person name="Stingl U."/>
        </authorList>
    </citation>
    <scope>NUCLEOTIDE SEQUENCE [LARGE SCALE GENOMIC DNA]</scope>
    <source>
        <strain evidence="12">SCGC-AAA259M10</strain>
    </source>
</reference>
<protein>
    <recommendedName>
        <fullName evidence="14">Phosphoglucosamine mutase</fullName>
    </recommendedName>
</protein>
<evidence type="ECO:0000256" key="6">
    <source>
        <dbReference type="ARBA" id="ARBA00023235"/>
    </source>
</evidence>
<comment type="caution">
    <text evidence="12">The sequence shown here is derived from an EMBL/GenBank/DDBJ whole genome shotgun (WGS) entry which is preliminary data.</text>
</comment>
<evidence type="ECO:0008006" key="14">
    <source>
        <dbReference type="Google" id="ProtNLM"/>
    </source>
</evidence>
<dbReference type="FunFam" id="3.40.120.10:FF:000001">
    <property type="entry name" value="Phosphoglucosamine mutase"/>
    <property type="match status" value="1"/>
</dbReference>
<dbReference type="Gene3D" id="3.40.120.10">
    <property type="entry name" value="Alpha-D-Glucose-1,6-Bisphosphate, subunit A, domain 3"/>
    <property type="match status" value="3"/>
</dbReference>
<evidence type="ECO:0000313" key="13">
    <source>
        <dbReference type="Proteomes" id="UP000070341"/>
    </source>
</evidence>
<gene>
    <name evidence="12" type="ORF">AKJ40_01140</name>
</gene>
<feature type="domain" description="Alpha-D-phosphohexomutase alpha/beta/alpha" evidence="10">
    <location>
        <begin position="155"/>
        <end position="249"/>
    </location>
</feature>
<dbReference type="GO" id="GO:0005975">
    <property type="term" value="P:carbohydrate metabolic process"/>
    <property type="evidence" value="ECO:0007669"/>
    <property type="project" value="InterPro"/>
</dbReference>
<dbReference type="EMBL" id="LHXU01000008">
    <property type="protein sequence ID" value="KXB00594.1"/>
    <property type="molecule type" value="Genomic_DNA"/>
</dbReference>
<evidence type="ECO:0000259" key="11">
    <source>
        <dbReference type="Pfam" id="PF02880"/>
    </source>
</evidence>
<feature type="domain" description="Alpha-D-phosphohexomutase alpha/beta/alpha" evidence="11">
    <location>
        <begin position="254"/>
        <end position="361"/>
    </location>
</feature>
<dbReference type="FunFam" id="3.40.120.10:FF:000003">
    <property type="entry name" value="Phosphoglucosamine mutase"/>
    <property type="match status" value="1"/>
</dbReference>
<dbReference type="NCBIfam" id="TIGR03990">
    <property type="entry name" value="Arch_GlmM"/>
    <property type="match status" value="1"/>
</dbReference>
<dbReference type="PANTHER" id="PTHR43771">
    <property type="entry name" value="PHOSPHOMANNOMUTASE"/>
    <property type="match status" value="1"/>
</dbReference>
<sequence length="452" mass="49346">MGKLFGTFGIRGIANEEVSPELAYELGLALSTMLGDENRKIAVGYDPRTSSVMLEHSIVSGITSGGCDAVRFGLVPTPVLSYGISHFDCDAGIMITASHNPPEYNGIKFWDGNGAGFTRERENELEKIFREGGKTAAWNEIGDTKKVDALSPYKKALLDRVTEVEGSIKVIIDCANGAGSVIAPQILRELGCKVVSLNSHPDGHFPGRLPEPTAEHITDLTSAVTAMNADIGIAHDGDADRTIIVDENGEILSGDLVFALAGVNYLRDTENPRIITTVATSSVLDDTAGRLGGKIVRTKVGEPELVEEYRKNGGDLAGEENGGVIFPDWTFCRDGIMTDAQIIDYLSTTGKTVSELRKTLPEYQQIKRKTECPNDLKQKVVDDLAHEFKDYNPDRTDGLRIELEEGWLLLRPSGTEPIFRCFSEAKNKKNAEELADKGMKAIKESIEKLKRK</sequence>
<dbReference type="Pfam" id="PF02880">
    <property type="entry name" value="PGM_PMM_III"/>
    <property type="match status" value="1"/>
</dbReference>
<feature type="domain" description="Alpha-D-phosphohexomutase C-terminal" evidence="8">
    <location>
        <begin position="381"/>
        <end position="437"/>
    </location>
</feature>
<dbReference type="InterPro" id="IPR016055">
    <property type="entry name" value="A-D-PHexomutase_a/b/a-I/II/III"/>
</dbReference>
<evidence type="ECO:0000313" key="12">
    <source>
        <dbReference type="EMBL" id="KXB00594.1"/>
    </source>
</evidence>
<dbReference type="Gene3D" id="3.30.310.50">
    <property type="entry name" value="Alpha-D-phosphohexomutase, C-terminal domain"/>
    <property type="match status" value="1"/>
</dbReference>
<dbReference type="AlphaFoldDB" id="A0A133V2B6"/>
<keyword evidence="4 7" id="KW-0479">Metal-binding</keyword>
<keyword evidence="13" id="KW-1185">Reference proteome</keyword>
<feature type="domain" description="Alpha-D-phosphohexomutase alpha/beta/alpha" evidence="9">
    <location>
        <begin position="3"/>
        <end position="132"/>
    </location>
</feature>
<evidence type="ECO:0000256" key="3">
    <source>
        <dbReference type="ARBA" id="ARBA00022553"/>
    </source>
</evidence>
<dbReference type="PRINTS" id="PR00509">
    <property type="entry name" value="PGMPMM"/>
</dbReference>
<evidence type="ECO:0000256" key="7">
    <source>
        <dbReference type="RuleBase" id="RU004326"/>
    </source>
</evidence>
<dbReference type="CDD" id="cd03087">
    <property type="entry name" value="PGM_like1"/>
    <property type="match status" value="1"/>
</dbReference>
<dbReference type="Proteomes" id="UP000070341">
    <property type="component" value="Unassembled WGS sequence"/>
</dbReference>
<keyword evidence="6" id="KW-0413">Isomerase</keyword>
<dbReference type="InterPro" id="IPR005843">
    <property type="entry name" value="A-D-PHexomutase_C"/>
</dbReference>
<comment type="cofactor">
    <cofactor evidence="1">
        <name>Mg(2+)</name>
        <dbReference type="ChEBI" id="CHEBI:18420"/>
    </cofactor>
</comment>
<keyword evidence="5 7" id="KW-0460">Magnesium</keyword>
<dbReference type="PANTHER" id="PTHR43771:SF1">
    <property type="entry name" value="PHOSPHOMANNOMUTASE"/>
    <property type="match status" value="1"/>
</dbReference>
<evidence type="ECO:0000256" key="2">
    <source>
        <dbReference type="ARBA" id="ARBA00010231"/>
    </source>
</evidence>
<proteinExistence type="inferred from homology"/>
<dbReference type="InterPro" id="IPR036900">
    <property type="entry name" value="A-D-PHexomutase_C_sf"/>
</dbReference>
<evidence type="ECO:0000256" key="1">
    <source>
        <dbReference type="ARBA" id="ARBA00001946"/>
    </source>
</evidence>
<evidence type="ECO:0000259" key="9">
    <source>
        <dbReference type="Pfam" id="PF02878"/>
    </source>
</evidence>
<comment type="similarity">
    <text evidence="2 7">Belongs to the phosphohexose mutase family.</text>
</comment>
<dbReference type="InterPro" id="IPR005845">
    <property type="entry name" value="A-D-PHexomutase_a/b/a-II"/>
</dbReference>
<dbReference type="Pfam" id="PF02878">
    <property type="entry name" value="PGM_PMM_I"/>
    <property type="match status" value="1"/>
</dbReference>
<evidence type="ECO:0000259" key="10">
    <source>
        <dbReference type="Pfam" id="PF02879"/>
    </source>
</evidence>
<evidence type="ECO:0000256" key="4">
    <source>
        <dbReference type="ARBA" id="ARBA00022723"/>
    </source>
</evidence>
<dbReference type="SUPFAM" id="SSF53738">
    <property type="entry name" value="Phosphoglucomutase, first 3 domains"/>
    <property type="match status" value="3"/>
</dbReference>
<name>A0A133V2B6_9EURY</name>
<dbReference type="InterPro" id="IPR005841">
    <property type="entry name" value="Alpha-D-phosphohexomutase_SF"/>
</dbReference>
<accession>A0A133V2B6</accession>
<dbReference type="GO" id="GO:0008966">
    <property type="term" value="F:phosphoglucosamine mutase activity"/>
    <property type="evidence" value="ECO:0007669"/>
    <property type="project" value="InterPro"/>
</dbReference>
<dbReference type="InterPro" id="IPR005844">
    <property type="entry name" value="A-D-PHexomutase_a/b/a-I"/>
</dbReference>
<dbReference type="InterPro" id="IPR016066">
    <property type="entry name" value="A-D-PHexomutase_CS"/>
</dbReference>
<dbReference type="InterPro" id="IPR005846">
    <property type="entry name" value="A-D-PHexomutase_a/b/a-III"/>
</dbReference>
<dbReference type="Pfam" id="PF02879">
    <property type="entry name" value="PGM_PMM_II"/>
    <property type="match status" value="1"/>
</dbReference>
<keyword evidence="3" id="KW-0597">Phosphoprotein</keyword>
<dbReference type="InterPro" id="IPR024086">
    <property type="entry name" value="GlmM_arc-type"/>
</dbReference>
<dbReference type="SUPFAM" id="SSF55957">
    <property type="entry name" value="Phosphoglucomutase, C-terminal domain"/>
    <property type="match status" value="1"/>
</dbReference>
<evidence type="ECO:0000256" key="5">
    <source>
        <dbReference type="ARBA" id="ARBA00022842"/>
    </source>
</evidence>
<evidence type="ECO:0000259" key="8">
    <source>
        <dbReference type="Pfam" id="PF00408"/>
    </source>
</evidence>
<organism evidence="12 13">
    <name type="scientific">candidate division MSBL1 archaeon SCGC-AAA259M10</name>
    <dbReference type="NCBI Taxonomy" id="1698270"/>
    <lineage>
        <taxon>Archaea</taxon>
        <taxon>Methanobacteriati</taxon>
        <taxon>Methanobacteriota</taxon>
        <taxon>candidate division MSBL1</taxon>
    </lineage>
</organism>